<dbReference type="RefSeq" id="WP_130135379.1">
    <property type="nucleotide sequence ID" value="NZ_RQTE01000075.1"/>
</dbReference>
<protein>
    <recommendedName>
        <fullName evidence="3">Pectate lyase superfamily protein domain-containing protein</fullName>
    </recommendedName>
</protein>
<dbReference type="InterPro" id="IPR006626">
    <property type="entry name" value="PbH1"/>
</dbReference>
<dbReference type="InterPro" id="IPR012334">
    <property type="entry name" value="Pectin_lyas_fold"/>
</dbReference>
<dbReference type="AlphaFoldDB" id="A0A4Q7CP73"/>
<dbReference type="Gene3D" id="2.160.20.10">
    <property type="entry name" value="Single-stranded right-handed beta-helix, Pectin lyase-like"/>
    <property type="match status" value="1"/>
</dbReference>
<proteinExistence type="predicted"/>
<organism evidence="1 2">
    <name type="scientific">Staphylococcus condimenti</name>
    <dbReference type="NCBI Taxonomy" id="70255"/>
    <lineage>
        <taxon>Bacteria</taxon>
        <taxon>Bacillati</taxon>
        <taxon>Bacillota</taxon>
        <taxon>Bacilli</taxon>
        <taxon>Bacillales</taxon>
        <taxon>Staphylococcaceae</taxon>
        <taxon>Staphylococcus</taxon>
    </lineage>
</organism>
<name>A0A4Q7CP73_9STAP</name>
<dbReference type="EMBL" id="RQTE01000075">
    <property type="protein sequence ID" value="RZI03033.1"/>
    <property type="molecule type" value="Genomic_DNA"/>
</dbReference>
<sequence length="650" mass="73568">MIRLQKNMSNQLDQTYRNQDISNFTKTEFGINDLYDKLIRHSDSDKTAHASSQILHGTSTVEKTLNYQMSRIRNLVLGSDIDSMKEVKDARVDSEGNEYPILSERLNRDYDKLVNKISDVEKRFVEINFDEYNPDKTGRTGVADKMQHALNRLKEAKGGILYIKNGDYLMNARVAVYSNTEIRMEKNATLLRGWGGGFFDIGHKDDAYYGYEGVHNVQISGGTLDSNYENIKQFPTTEMNFMQLRHNDNVSVTNVRFRNAISFHVMDINGSRNIKIRDCIFEGYINLSGKDYKEAVQCSEYTDDSIGGAGYEDSTPTRDVIIDNCVFRKSDILESFNVAIGNHLSRHNIWQKNFKITNCVFEDIKQIAIRPYKWNNVKVFNNEFLRCNEGVRISSVNGNDISANDPKGVPSGLPQAGMLYTIEGNTFKDYKSKGITAYGKQYDDVTARISEINITNNFFVSDNNDVGEAIVLDLCASVHIKTNTIGYAYRAIRLKGCHTIVINSNYINNIKTEAIINEVSSYTGYSALCRHIYISDNIINVTGKNGFYLQYMRNFFVKNNTITNTNDYNVDGTRRGGIYGYELDAGDISGNMVWGADKAFAIRIDNANNTVLFNNGGYGEVSINGTDSAKIGYWNVDSNSEIYRRETKGL</sequence>
<accession>A0A4Q7CP73</accession>
<comment type="caution">
    <text evidence="1">The sequence shown here is derived from an EMBL/GenBank/DDBJ whole genome shotgun (WGS) entry which is preliminary data.</text>
</comment>
<gene>
    <name evidence="1" type="ORF">EIG99_04450</name>
</gene>
<dbReference type="SMART" id="SM00710">
    <property type="entry name" value="PbH1"/>
    <property type="match status" value="9"/>
</dbReference>
<dbReference type="InterPro" id="IPR011050">
    <property type="entry name" value="Pectin_lyase_fold/virulence"/>
</dbReference>
<evidence type="ECO:0008006" key="3">
    <source>
        <dbReference type="Google" id="ProtNLM"/>
    </source>
</evidence>
<evidence type="ECO:0000313" key="1">
    <source>
        <dbReference type="EMBL" id="RZI03033.1"/>
    </source>
</evidence>
<evidence type="ECO:0000313" key="2">
    <source>
        <dbReference type="Proteomes" id="UP000293854"/>
    </source>
</evidence>
<dbReference type="Proteomes" id="UP000293854">
    <property type="component" value="Unassembled WGS sequence"/>
</dbReference>
<dbReference type="SUPFAM" id="SSF51126">
    <property type="entry name" value="Pectin lyase-like"/>
    <property type="match status" value="1"/>
</dbReference>
<reference evidence="1 2" key="1">
    <citation type="submission" date="2018-11" db="EMBL/GenBank/DDBJ databases">
        <title>Genomic profiling of Staphylococcus species from a Poultry farm system in KwaZulu-Natal, South Africa.</title>
        <authorList>
            <person name="Amoako D.G."/>
            <person name="Somboro A.M."/>
            <person name="Abia A.L.K."/>
            <person name="Bester L.A."/>
            <person name="Essack S.Y."/>
        </authorList>
    </citation>
    <scope>NUCLEOTIDE SEQUENCE [LARGE SCALE GENOMIC DNA]</scope>
    <source>
        <strain evidence="1 2">SA11</strain>
    </source>
</reference>